<dbReference type="AlphaFoldDB" id="A0AAW9Q461"/>
<dbReference type="RefSeq" id="WP_330485750.1">
    <property type="nucleotide sequence ID" value="NZ_JAZBJZ010000124.1"/>
</dbReference>
<dbReference type="EMBL" id="JAZBJZ010000124">
    <property type="protein sequence ID" value="MEE3719313.1"/>
    <property type="molecule type" value="Genomic_DNA"/>
</dbReference>
<keyword evidence="6" id="KW-1185">Reference proteome</keyword>
<evidence type="ECO:0000313" key="5">
    <source>
        <dbReference type="EMBL" id="MEE3719313.1"/>
    </source>
</evidence>
<organism evidence="5 6">
    <name type="scientific">Tumidithrix elongata BACA0141</name>
    <dbReference type="NCBI Taxonomy" id="2716417"/>
    <lineage>
        <taxon>Bacteria</taxon>
        <taxon>Bacillati</taxon>
        <taxon>Cyanobacteriota</taxon>
        <taxon>Cyanophyceae</taxon>
        <taxon>Pseudanabaenales</taxon>
        <taxon>Pseudanabaenaceae</taxon>
        <taxon>Tumidithrix</taxon>
        <taxon>Tumidithrix elongata</taxon>
    </lineage>
</organism>
<dbReference type="InterPro" id="IPR000792">
    <property type="entry name" value="Tscrpt_reg_LuxR_C"/>
</dbReference>
<evidence type="ECO:0000256" key="1">
    <source>
        <dbReference type="ARBA" id="ARBA00023015"/>
    </source>
</evidence>
<reference evidence="5" key="1">
    <citation type="submission" date="2024-01" db="EMBL/GenBank/DDBJ databases">
        <title>Bank of Algae and Cyanobacteria of the Azores (BACA) strain genomes.</title>
        <authorList>
            <person name="Luz R."/>
            <person name="Cordeiro R."/>
            <person name="Fonseca A."/>
            <person name="Goncalves V."/>
        </authorList>
    </citation>
    <scope>NUCLEOTIDE SEQUENCE</scope>
    <source>
        <strain evidence="5">BACA0141</strain>
    </source>
</reference>
<evidence type="ECO:0000256" key="2">
    <source>
        <dbReference type="ARBA" id="ARBA00023125"/>
    </source>
</evidence>
<sequence>MLDWHNFLHRIAIASNEKELRHLFMQDAGNFFIAKAWGFDRLNARLEVISADFWGLPQTFCERYAQLGRNGDRVSQIALQERVPMHNLSIQTQESWQKTDIYQKVFHPTGIENGMVSILVGGGIPVGGIYFLREKGFPPFSDRDLLQAGSLSLHLSVRIAELQTPTSHSDKLDRLTIREREIVELVAKGLTNREIGTHIGITREGVKQALKRMFRKLDVSARAEMIAILKS</sequence>
<dbReference type="PANTHER" id="PTHR44688">
    <property type="entry name" value="DNA-BINDING TRANSCRIPTIONAL ACTIVATOR DEVR_DOSR"/>
    <property type="match status" value="1"/>
</dbReference>
<proteinExistence type="predicted"/>
<dbReference type="PRINTS" id="PR00038">
    <property type="entry name" value="HTHLUXR"/>
</dbReference>
<dbReference type="Pfam" id="PF00196">
    <property type="entry name" value="GerE"/>
    <property type="match status" value="1"/>
</dbReference>
<dbReference type="PANTHER" id="PTHR44688:SF16">
    <property type="entry name" value="DNA-BINDING TRANSCRIPTIONAL ACTIVATOR DEVR_DOSR"/>
    <property type="match status" value="1"/>
</dbReference>
<dbReference type="GO" id="GO:0003677">
    <property type="term" value="F:DNA binding"/>
    <property type="evidence" value="ECO:0007669"/>
    <property type="project" value="UniProtKB-KW"/>
</dbReference>
<feature type="domain" description="HTH luxR-type" evidence="4">
    <location>
        <begin position="168"/>
        <end position="231"/>
    </location>
</feature>
<protein>
    <submittedName>
        <fullName evidence="5">Helix-turn-helix transcriptional regulator</fullName>
    </submittedName>
</protein>
<dbReference type="PROSITE" id="PS50043">
    <property type="entry name" value="HTH_LUXR_2"/>
    <property type="match status" value="1"/>
</dbReference>
<keyword evidence="2" id="KW-0238">DNA-binding</keyword>
<dbReference type="InterPro" id="IPR036388">
    <property type="entry name" value="WH-like_DNA-bd_sf"/>
</dbReference>
<name>A0AAW9Q461_9CYAN</name>
<keyword evidence="3" id="KW-0804">Transcription</keyword>
<dbReference type="SMART" id="SM00421">
    <property type="entry name" value="HTH_LUXR"/>
    <property type="match status" value="1"/>
</dbReference>
<dbReference type="Gene3D" id="1.10.10.10">
    <property type="entry name" value="Winged helix-like DNA-binding domain superfamily/Winged helix DNA-binding domain"/>
    <property type="match status" value="1"/>
</dbReference>
<comment type="caution">
    <text evidence="5">The sequence shown here is derived from an EMBL/GenBank/DDBJ whole genome shotgun (WGS) entry which is preliminary data.</text>
</comment>
<evidence type="ECO:0000256" key="3">
    <source>
        <dbReference type="ARBA" id="ARBA00023163"/>
    </source>
</evidence>
<gene>
    <name evidence="5" type="ORF">V2H45_21450</name>
</gene>
<dbReference type="Proteomes" id="UP001333818">
    <property type="component" value="Unassembled WGS sequence"/>
</dbReference>
<dbReference type="InterPro" id="IPR016032">
    <property type="entry name" value="Sig_transdc_resp-reg_C-effctor"/>
</dbReference>
<accession>A0AAW9Q461</accession>
<dbReference type="CDD" id="cd06170">
    <property type="entry name" value="LuxR_C_like"/>
    <property type="match status" value="1"/>
</dbReference>
<evidence type="ECO:0000313" key="6">
    <source>
        <dbReference type="Proteomes" id="UP001333818"/>
    </source>
</evidence>
<keyword evidence="1" id="KW-0805">Transcription regulation</keyword>
<dbReference type="SUPFAM" id="SSF46894">
    <property type="entry name" value="C-terminal effector domain of the bipartite response regulators"/>
    <property type="match status" value="1"/>
</dbReference>
<dbReference type="GO" id="GO:0006355">
    <property type="term" value="P:regulation of DNA-templated transcription"/>
    <property type="evidence" value="ECO:0007669"/>
    <property type="project" value="InterPro"/>
</dbReference>
<evidence type="ECO:0000259" key="4">
    <source>
        <dbReference type="PROSITE" id="PS50043"/>
    </source>
</evidence>